<dbReference type="STRING" id="240176.A8NQF4"/>
<dbReference type="EMBL" id="AACS02000008">
    <property type="protein sequence ID" value="EAU86329.2"/>
    <property type="molecule type" value="Genomic_DNA"/>
</dbReference>
<comment type="caution">
    <text evidence="4">The sequence shown here is derived from an EMBL/GenBank/DDBJ whole genome shotgun (WGS) entry which is preliminary data.</text>
</comment>
<dbReference type="Proteomes" id="UP000001861">
    <property type="component" value="Unassembled WGS sequence"/>
</dbReference>
<dbReference type="eggNOG" id="ENOG502S3DF">
    <property type="taxonomic scope" value="Eukaryota"/>
</dbReference>
<gene>
    <name evidence="4" type="ORF">CC1G_08053</name>
</gene>
<dbReference type="Pfam" id="PF00326">
    <property type="entry name" value="Peptidase_S9"/>
    <property type="match status" value="1"/>
</dbReference>
<dbReference type="PANTHER" id="PTHR48081:SF3">
    <property type="entry name" value="ALPHA_BETA HYDROLASE FOLD-3 DOMAIN-CONTAINING PROTEIN"/>
    <property type="match status" value="1"/>
</dbReference>
<keyword evidence="5" id="KW-1185">Reference proteome</keyword>
<dbReference type="Pfam" id="PF07859">
    <property type="entry name" value="Abhydrolase_3"/>
    <property type="match status" value="1"/>
</dbReference>
<dbReference type="InterPro" id="IPR013094">
    <property type="entry name" value="AB_hydrolase_3"/>
</dbReference>
<reference evidence="4 5" key="1">
    <citation type="journal article" date="2010" name="Proc. Natl. Acad. Sci. U.S.A.">
        <title>Insights into evolution of multicellular fungi from the assembled chromosomes of the mushroom Coprinopsis cinerea (Coprinus cinereus).</title>
        <authorList>
            <person name="Stajich J.E."/>
            <person name="Wilke S.K."/>
            <person name="Ahren D."/>
            <person name="Au C.H."/>
            <person name="Birren B.W."/>
            <person name="Borodovsky M."/>
            <person name="Burns C."/>
            <person name="Canback B."/>
            <person name="Casselton L.A."/>
            <person name="Cheng C.K."/>
            <person name="Deng J."/>
            <person name="Dietrich F.S."/>
            <person name="Fargo D.C."/>
            <person name="Farman M.L."/>
            <person name="Gathman A.C."/>
            <person name="Goldberg J."/>
            <person name="Guigo R."/>
            <person name="Hoegger P.J."/>
            <person name="Hooker J.B."/>
            <person name="Huggins A."/>
            <person name="James T.Y."/>
            <person name="Kamada T."/>
            <person name="Kilaru S."/>
            <person name="Kodira C."/>
            <person name="Kues U."/>
            <person name="Kupfer D."/>
            <person name="Kwan H.S."/>
            <person name="Lomsadze A."/>
            <person name="Li W."/>
            <person name="Lilly W.W."/>
            <person name="Ma L.J."/>
            <person name="Mackey A.J."/>
            <person name="Manning G."/>
            <person name="Martin F."/>
            <person name="Muraguchi H."/>
            <person name="Natvig D.O."/>
            <person name="Palmerini H."/>
            <person name="Ramesh M.A."/>
            <person name="Rehmeyer C.J."/>
            <person name="Roe B.A."/>
            <person name="Shenoy N."/>
            <person name="Stanke M."/>
            <person name="Ter-Hovhannisyan V."/>
            <person name="Tunlid A."/>
            <person name="Velagapudi R."/>
            <person name="Vision T.J."/>
            <person name="Zeng Q."/>
            <person name="Zolan M.E."/>
            <person name="Pukkila P.J."/>
        </authorList>
    </citation>
    <scope>NUCLEOTIDE SEQUENCE [LARGE SCALE GENOMIC DNA]</scope>
    <source>
        <strain evidence="5">Okayama-7 / 130 / ATCC MYA-4618 / FGSC 9003</strain>
    </source>
</reference>
<protein>
    <recommendedName>
        <fullName evidence="6">Alpha/beta hydrolase fold-3 domain-containing protein</fullName>
    </recommendedName>
</protein>
<dbReference type="InParanoid" id="A8NQF4"/>
<evidence type="ECO:0000259" key="3">
    <source>
        <dbReference type="Pfam" id="PF07859"/>
    </source>
</evidence>
<dbReference type="VEuPathDB" id="FungiDB:CC1G_08053"/>
<proteinExistence type="predicted"/>
<feature type="domain" description="Alpha/beta hydrolase fold-3" evidence="3">
    <location>
        <begin position="45"/>
        <end position="204"/>
    </location>
</feature>
<name>A8NQF4_COPC7</name>
<dbReference type="InterPro" id="IPR050300">
    <property type="entry name" value="GDXG_lipolytic_enzyme"/>
</dbReference>
<dbReference type="OrthoDB" id="19653at2759"/>
<dbReference type="RefSeq" id="XP_001835544.2">
    <property type="nucleotide sequence ID" value="XM_001835492.2"/>
</dbReference>
<dbReference type="InterPro" id="IPR001375">
    <property type="entry name" value="Peptidase_S9_cat"/>
</dbReference>
<accession>A8NQF4</accession>
<sequence>MKATTVCYKTTSKGLKINIDVRPPDLSTFCYDLADGAIVIRPAFLYFHAGGLVYGNRRSFIPRWLSDRVATQGWLFISADYRLIPPSTGDDILEDVRDLWNFLTNRDLTLELDISASKDDRKTAKFKFKADSIAVGGSSGGGLCAYLAAVHCRNPKPVAILSIYGMGVLNGAQTPHYLVPKQEKFPRAAEFLKEKDFKSFLHPFEEDDLSEVAHDPRFSRGTLSARVHVSTLYLQSGVWLDYYTGRHDPSISRTLQRLCRFSQFVSPLEISVADEGVRDQVVEEVKCVDGLFPQLKVSSDWPPVFLIHGSGDTSVPVGESVHLYGLLQEAGVPAELVMVEGEEHGFDQGKESESKWGSYFDRAMEWLRKYAHE</sequence>
<feature type="domain" description="Peptidase S9 prolyl oligopeptidase catalytic" evidence="2">
    <location>
        <begin position="300"/>
        <end position="370"/>
    </location>
</feature>
<dbReference type="KEGG" id="cci:CC1G_08053"/>
<organism evidence="4 5">
    <name type="scientific">Coprinopsis cinerea (strain Okayama-7 / 130 / ATCC MYA-4618 / FGSC 9003)</name>
    <name type="common">Inky cap fungus</name>
    <name type="synonym">Hormographiella aspergillata</name>
    <dbReference type="NCBI Taxonomy" id="240176"/>
    <lineage>
        <taxon>Eukaryota</taxon>
        <taxon>Fungi</taxon>
        <taxon>Dikarya</taxon>
        <taxon>Basidiomycota</taxon>
        <taxon>Agaricomycotina</taxon>
        <taxon>Agaricomycetes</taxon>
        <taxon>Agaricomycetidae</taxon>
        <taxon>Agaricales</taxon>
        <taxon>Agaricineae</taxon>
        <taxon>Psathyrellaceae</taxon>
        <taxon>Coprinopsis</taxon>
    </lineage>
</organism>
<evidence type="ECO:0008006" key="6">
    <source>
        <dbReference type="Google" id="ProtNLM"/>
    </source>
</evidence>
<dbReference type="HOGENOM" id="CLU_012494_9_2_1"/>
<evidence type="ECO:0000256" key="1">
    <source>
        <dbReference type="ARBA" id="ARBA00022801"/>
    </source>
</evidence>
<dbReference type="InterPro" id="IPR029058">
    <property type="entry name" value="AB_hydrolase_fold"/>
</dbReference>
<dbReference type="ESTHER" id="copc7-a8nqf4">
    <property type="family name" value="Hormone-sensitive_lipase_like"/>
</dbReference>
<evidence type="ECO:0000259" key="2">
    <source>
        <dbReference type="Pfam" id="PF00326"/>
    </source>
</evidence>
<dbReference type="SUPFAM" id="SSF53474">
    <property type="entry name" value="alpha/beta-Hydrolases"/>
    <property type="match status" value="1"/>
</dbReference>
<dbReference type="AlphaFoldDB" id="A8NQF4"/>
<evidence type="ECO:0000313" key="5">
    <source>
        <dbReference type="Proteomes" id="UP000001861"/>
    </source>
</evidence>
<dbReference type="Gene3D" id="3.40.50.1820">
    <property type="entry name" value="alpha/beta hydrolase"/>
    <property type="match status" value="1"/>
</dbReference>
<dbReference type="GeneID" id="6012076"/>
<keyword evidence="1" id="KW-0378">Hydrolase</keyword>
<evidence type="ECO:0000313" key="4">
    <source>
        <dbReference type="EMBL" id="EAU86329.2"/>
    </source>
</evidence>
<dbReference type="PANTHER" id="PTHR48081">
    <property type="entry name" value="AB HYDROLASE SUPERFAMILY PROTEIN C4A8.06C"/>
    <property type="match status" value="1"/>
</dbReference>
<dbReference type="OMA" id="CWNEREL"/>
<dbReference type="GO" id="GO:0008236">
    <property type="term" value="F:serine-type peptidase activity"/>
    <property type="evidence" value="ECO:0007669"/>
    <property type="project" value="InterPro"/>
</dbReference>
<dbReference type="GO" id="GO:0006508">
    <property type="term" value="P:proteolysis"/>
    <property type="evidence" value="ECO:0007669"/>
    <property type="project" value="InterPro"/>
</dbReference>